<dbReference type="Gene3D" id="3.30.70.100">
    <property type="match status" value="1"/>
</dbReference>
<feature type="domain" description="ABM" evidence="1">
    <location>
        <begin position="30"/>
        <end position="91"/>
    </location>
</feature>
<dbReference type="InterPro" id="IPR011008">
    <property type="entry name" value="Dimeric_a/b-barrel"/>
</dbReference>
<keyword evidence="3" id="KW-1185">Reference proteome</keyword>
<evidence type="ECO:0000313" key="2">
    <source>
        <dbReference type="EMBL" id="QKG70217.1"/>
    </source>
</evidence>
<dbReference type="SUPFAM" id="SSF54909">
    <property type="entry name" value="Dimeric alpha+beta barrel"/>
    <property type="match status" value="1"/>
</dbReference>
<protein>
    <submittedName>
        <fullName evidence="2">Antibiotic biosynthesis monooxygenase</fullName>
    </submittedName>
</protein>
<accession>A0A7D4ASM7</accession>
<dbReference type="Proteomes" id="UP000504693">
    <property type="component" value="Chromosome"/>
</dbReference>
<dbReference type="Pfam" id="PF03992">
    <property type="entry name" value="ABM"/>
    <property type="match status" value="1"/>
</dbReference>
<gene>
    <name evidence="2" type="ORF">HQR01_01865</name>
</gene>
<dbReference type="InterPro" id="IPR007138">
    <property type="entry name" value="ABM_dom"/>
</dbReference>
<dbReference type="AlphaFoldDB" id="A0A7D4ASM7"/>
<name>A0A7D4ASM7_9SPHN</name>
<dbReference type="EMBL" id="CP053921">
    <property type="protein sequence ID" value="QKG70217.1"/>
    <property type="molecule type" value="Genomic_DNA"/>
</dbReference>
<keyword evidence="2" id="KW-0560">Oxidoreductase</keyword>
<dbReference type="GO" id="GO:0004497">
    <property type="term" value="F:monooxygenase activity"/>
    <property type="evidence" value="ECO:0007669"/>
    <property type="project" value="UniProtKB-KW"/>
</dbReference>
<evidence type="ECO:0000259" key="1">
    <source>
        <dbReference type="Pfam" id="PF03992"/>
    </source>
</evidence>
<dbReference type="RefSeq" id="WP_173212102.1">
    <property type="nucleotide sequence ID" value="NZ_CP053921.1"/>
</dbReference>
<keyword evidence="2" id="KW-0503">Monooxygenase</keyword>
<organism evidence="2 3">
    <name type="scientific">Erythrobacter mangrovi</name>
    <dbReference type="NCBI Taxonomy" id="2739433"/>
    <lineage>
        <taxon>Bacteria</taxon>
        <taxon>Pseudomonadati</taxon>
        <taxon>Pseudomonadota</taxon>
        <taxon>Alphaproteobacteria</taxon>
        <taxon>Sphingomonadales</taxon>
        <taxon>Erythrobacteraceae</taxon>
        <taxon>Erythrobacter/Porphyrobacter group</taxon>
        <taxon>Erythrobacter</taxon>
    </lineage>
</organism>
<reference evidence="2 3" key="1">
    <citation type="submission" date="2020-05" db="EMBL/GenBank/DDBJ databases">
        <title>Erythrobacter mangrovi sp. nov., isolated from rhizosphere soil of mangrove plant (Kandelia candel).</title>
        <authorList>
            <person name="Ye Y.H."/>
        </authorList>
    </citation>
    <scope>NUCLEOTIDE SEQUENCE [LARGE SCALE GENOMIC DNA]</scope>
    <source>
        <strain evidence="2 3">EB310</strain>
    </source>
</reference>
<dbReference type="KEGG" id="emv:HQR01_01865"/>
<evidence type="ECO:0000313" key="3">
    <source>
        <dbReference type="Proteomes" id="UP000504693"/>
    </source>
</evidence>
<sequence>MPSGDNHGPDGKALPSPHVELHGRLICENAEQSDLVRRHLPEHIRLTLAEDGCLSFRVEETGDPLVWTVAERFADWASFEAHQSRSRASAWWEATAAISRDFSISGPARES</sequence>
<proteinExistence type="predicted"/>